<evidence type="ECO:0000256" key="1">
    <source>
        <dbReference type="SAM" id="MobiDB-lite"/>
    </source>
</evidence>
<dbReference type="Proteomes" id="UP000000305">
    <property type="component" value="Unassembled WGS sequence"/>
</dbReference>
<sequence length="170" mass="19416">MSRQAMPVSEKSGGVQSYSTVQARKIDRRREPTILRITSGTPNCTRDSQEEQWATAIELIRQTSKWFVEARDTKACWNLLAKLFDFPFFELLKLTAPYTLQGRPSREASVAKNRLIQDLPEEAQQELRKFEETLKVHSELVDSHKAAARLAAKRKLLIFGGRVRGERGEA</sequence>
<dbReference type="EMBL" id="GL732572">
    <property type="protein sequence ID" value="EFX75912.1"/>
    <property type="molecule type" value="Genomic_DNA"/>
</dbReference>
<protein>
    <submittedName>
        <fullName evidence="2">Uncharacterized protein</fullName>
    </submittedName>
</protein>
<reference evidence="2 3" key="1">
    <citation type="journal article" date="2011" name="Science">
        <title>The ecoresponsive genome of Daphnia pulex.</title>
        <authorList>
            <person name="Colbourne J.K."/>
            <person name="Pfrender M.E."/>
            <person name="Gilbert D."/>
            <person name="Thomas W.K."/>
            <person name="Tucker A."/>
            <person name="Oakley T.H."/>
            <person name="Tokishita S."/>
            <person name="Aerts A."/>
            <person name="Arnold G.J."/>
            <person name="Basu M.K."/>
            <person name="Bauer D.J."/>
            <person name="Caceres C.E."/>
            <person name="Carmel L."/>
            <person name="Casola C."/>
            <person name="Choi J.H."/>
            <person name="Detter J.C."/>
            <person name="Dong Q."/>
            <person name="Dusheyko S."/>
            <person name="Eads B.D."/>
            <person name="Frohlich T."/>
            <person name="Geiler-Samerotte K.A."/>
            <person name="Gerlach D."/>
            <person name="Hatcher P."/>
            <person name="Jogdeo S."/>
            <person name="Krijgsveld J."/>
            <person name="Kriventseva E.V."/>
            <person name="Kultz D."/>
            <person name="Laforsch C."/>
            <person name="Lindquist E."/>
            <person name="Lopez J."/>
            <person name="Manak J.R."/>
            <person name="Muller J."/>
            <person name="Pangilinan J."/>
            <person name="Patwardhan R.P."/>
            <person name="Pitluck S."/>
            <person name="Pritham E.J."/>
            <person name="Rechtsteiner A."/>
            <person name="Rho M."/>
            <person name="Rogozin I.B."/>
            <person name="Sakarya O."/>
            <person name="Salamov A."/>
            <person name="Schaack S."/>
            <person name="Shapiro H."/>
            <person name="Shiga Y."/>
            <person name="Skalitzky C."/>
            <person name="Smith Z."/>
            <person name="Souvorov A."/>
            <person name="Sung W."/>
            <person name="Tang Z."/>
            <person name="Tsuchiya D."/>
            <person name="Tu H."/>
            <person name="Vos H."/>
            <person name="Wang M."/>
            <person name="Wolf Y.I."/>
            <person name="Yamagata H."/>
            <person name="Yamada T."/>
            <person name="Ye Y."/>
            <person name="Shaw J.R."/>
            <person name="Andrews J."/>
            <person name="Crease T.J."/>
            <person name="Tang H."/>
            <person name="Lucas S.M."/>
            <person name="Robertson H.M."/>
            <person name="Bork P."/>
            <person name="Koonin E.V."/>
            <person name="Zdobnov E.M."/>
            <person name="Grigoriev I.V."/>
            <person name="Lynch M."/>
            <person name="Boore J.L."/>
        </authorList>
    </citation>
    <scope>NUCLEOTIDE SEQUENCE [LARGE SCALE GENOMIC DNA]</scope>
</reference>
<proteinExistence type="predicted"/>
<dbReference type="InParanoid" id="E9GX72"/>
<accession>E9GX72</accession>
<organism evidence="2 3">
    <name type="scientific">Daphnia pulex</name>
    <name type="common">Water flea</name>
    <dbReference type="NCBI Taxonomy" id="6669"/>
    <lineage>
        <taxon>Eukaryota</taxon>
        <taxon>Metazoa</taxon>
        <taxon>Ecdysozoa</taxon>
        <taxon>Arthropoda</taxon>
        <taxon>Crustacea</taxon>
        <taxon>Branchiopoda</taxon>
        <taxon>Diplostraca</taxon>
        <taxon>Cladocera</taxon>
        <taxon>Anomopoda</taxon>
        <taxon>Daphniidae</taxon>
        <taxon>Daphnia</taxon>
    </lineage>
</organism>
<dbReference type="KEGG" id="dpx:DAPPUDRAFT_322879"/>
<dbReference type="HOGENOM" id="CLU_1572219_0_0_1"/>
<evidence type="ECO:0000313" key="3">
    <source>
        <dbReference type="Proteomes" id="UP000000305"/>
    </source>
</evidence>
<evidence type="ECO:0000313" key="2">
    <source>
        <dbReference type="EMBL" id="EFX75912.1"/>
    </source>
</evidence>
<dbReference type="AlphaFoldDB" id="E9GX72"/>
<gene>
    <name evidence="2" type="ORF">DAPPUDRAFT_322879</name>
</gene>
<feature type="region of interest" description="Disordered" evidence="1">
    <location>
        <begin position="1"/>
        <end position="22"/>
    </location>
</feature>
<name>E9GX72_DAPPU</name>
<keyword evidence="3" id="KW-1185">Reference proteome</keyword>